<dbReference type="CDD" id="cd07377">
    <property type="entry name" value="WHTH_GntR"/>
    <property type="match status" value="1"/>
</dbReference>
<dbReference type="Gene3D" id="3.40.1410.10">
    <property type="entry name" value="Chorismate lyase-like"/>
    <property type="match status" value="1"/>
</dbReference>
<dbReference type="SMART" id="SM00345">
    <property type="entry name" value="HTH_GNTR"/>
    <property type="match status" value="1"/>
</dbReference>
<dbReference type="PROSITE" id="PS50949">
    <property type="entry name" value="HTH_GNTR"/>
    <property type="match status" value="1"/>
</dbReference>
<dbReference type="Pfam" id="PF00392">
    <property type="entry name" value="GntR"/>
    <property type="match status" value="1"/>
</dbReference>
<proteinExistence type="predicted"/>
<dbReference type="InterPro" id="IPR028978">
    <property type="entry name" value="Chorismate_lyase_/UTRA_dom_sf"/>
</dbReference>
<dbReference type="SMART" id="SM00866">
    <property type="entry name" value="UTRA"/>
    <property type="match status" value="1"/>
</dbReference>
<dbReference type="PRINTS" id="PR00035">
    <property type="entry name" value="HTHGNTR"/>
</dbReference>
<comment type="caution">
    <text evidence="6">The sequence shown here is derived from an EMBL/GenBank/DDBJ whole genome shotgun (WGS) entry which is preliminary data.</text>
</comment>
<evidence type="ECO:0000313" key="6">
    <source>
        <dbReference type="EMBL" id="ONK07453.1"/>
    </source>
</evidence>
<feature type="domain" description="HTH gntR-type" evidence="4">
    <location>
        <begin position="3"/>
        <end position="71"/>
    </location>
</feature>
<evidence type="ECO:0000313" key="8">
    <source>
        <dbReference type="Proteomes" id="UP001617689"/>
    </source>
</evidence>
<dbReference type="Proteomes" id="UP000189286">
    <property type="component" value="Unassembled WGS sequence"/>
</dbReference>
<dbReference type="EMBL" id="MPUJ01000004">
    <property type="protein sequence ID" value="ONK07453.1"/>
    <property type="molecule type" value="Genomic_DNA"/>
</dbReference>
<keyword evidence="1" id="KW-0805">Transcription regulation</keyword>
<dbReference type="PANTHER" id="PTHR44846">
    <property type="entry name" value="MANNOSYL-D-GLYCERATE TRANSPORT/METABOLISM SYSTEM REPRESSOR MNGR-RELATED"/>
    <property type="match status" value="1"/>
</dbReference>
<evidence type="ECO:0000313" key="5">
    <source>
        <dbReference type="EMBL" id="MFJ5431303.1"/>
    </source>
</evidence>
<dbReference type="InterPro" id="IPR011663">
    <property type="entry name" value="UTRA"/>
</dbReference>
<dbReference type="SUPFAM" id="SSF64288">
    <property type="entry name" value="Chorismate lyase-like"/>
    <property type="match status" value="1"/>
</dbReference>
<evidence type="ECO:0000256" key="3">
    <source>
        <dbReference type="ARBA" id="ARBA00023163"/>
    </source>
</evidence>
<sequence length="246" mass="27549">MKEPLYKRIARELSQNITLGQYPAGSLIPSELELCEQYQVSRHTVREALRDLTEAGLLSRRKGVGSVVVDNDEKRERNHPLASLEDLFVLAKTNLRVVKKIDEIVADVELAQIIGGKPGDRWLHIASIREDSEKKDSPICWTDSYVSPDYAKVKSLVRSDPFALISDLIEKHYGVQGEEVRQTISAVGVPAKIAKTLGVDVGYPALKIIRHYLDRSGNVFETTVSIHPADRYTCSITLKRQTGNRT</sequence>
<evidence type="ECO:0000313" key="7">
    <source>
        <dbReference type="Proteomes" id="UP000189286"/>
    </source>
</evidence>
<dbReference type="GO" id="GO:0003700">
    <property type="term" value="F:DNA-binding transcription factor activity"/>
    <property type="evidence" value="ECO:0007669"/>
    <property type="project" value="InterPro"/>
</dbReference>
<protein>
    <submittedName>
        <fullName evidence="6">GntR family transcriptional regulator</fullName>
    </submittedName>
</protein>
<dbReference type="PANTHER" id="PTHR44846:SF1">
    <property type="entry name" value="MANNOSYL-D-GLYCERATE TRANSPORT_METABOLISM SYSTEM REPRESSOR MNGR-RELATED"/>
    <property type="match status" value="1"/>
</dbReference>
<keyword evidence="8" id="KW-1185">Reference proteome</keyword>
<keyword evidence="3" id="KW-0804">Transcription</keyword>
<dbReference type="InterPro" id="IPR050679">
    <property type="entry name" value="Bact_HTH_transcr_reg"/>
</dbReference>
<dbReference type="InterPro" id="IPR036390">
    <property type="entry name" value="WH_DNA-bd_sf"/>
</dbReference>
<reference evidence="5 8" key="3">
    <citation type="submission" date="2024-10" db="EMBL/GenBank/DDBJ databases">
        <authorList>
            <person name="Lu C.-H."/>
        </authorList>
    </citation>
    <scope>NUCLEOTIDE SEQUENCE [LARGE SCALE GENOMIC DNA]</scope>
    <source>
        <strain evidence="5 8">22ZTDG03-2</strain>
    </source>
</reference>
<dbReference type="SUPFAM" id="SSF46785">
    <property type="entry name" value="Winged helix' DNA-binding domain"/>
    <property type="match status" value="1"/>
</dbReference>
<dbReference type="GO" id="GO:0003677">
    <property type="term" value="F:DNA binding"/>
    <property type="evidence" value="ECO:0007669"/>
    <property type="project" value="UniProtKB-KW"/>
</dbReference>
<reference evidence="6" key="2">
    <citation type="submission" date="2016-11" db="EMBL/GenBank/DDBJ databases">
        <authorList>
            <person name="Jaros S."/>
            <person name="Januszkiewicz K."/>
            <person name="Wedrychowicz H."/>
        </authorList>
    </citation>
    <scope>NUCLEOTIDE SEQUENCE [LARGE SCALE GENOMIC DNA]</scope>
    <source>
        <strain evidence="6">ICMP 9972</strain>
    </source>
</reference>
<dbReference type="InterPro" id="IPR036388">
    <property type="entry name" value="WH-like_DNA-bd_sf"/>
</dbReference>
<dbReference type="InterPro" id="IPR000524">
    <property type="entry name" value="Tscrpt_reg_HTH_GntR"/>
</dbReference>
<evidence type="ECO:0000256" key="2">
    <source>
        <dbReference type="ARBA" id="ARBA00023125"/>
    </source>
</evidence>
<gene>
    <name evidence="5" type="ORF">ACIPUP_19380</name>
    <name evidence="6" type="ORF">BSK71_07170</name>
</gene>
<organism evidence="6 7">
    <name type="scientific">Pectobacterium actinidiae</name>
    <dbReference type="NCBI Taxonomy" id="1507808"/>
    <lineage>
        <taxon>Bacteria</taxon>
        <taxon>Pseudomonadati</taxon>
        <taxon>Pseudomonadota</taxon>
        <taxon>Gammaproteobacteria</taxon>
        <taxon>Enterobacterales</taxon>
        <taxon>Pectobacteriaceae</taxon>
        <taxon>Pectobacterium</taxon>
    </lineage>
</organism>
<dbReference type="RefSeq" id="WP_010308003.1">
    <property type="nucleotide sequence ID" value="NZ_CP097896.1"/>
</dbReference>
<dbReference type="Proteomes" id="UP001617689">
    <property type="component" value="Unassembled WGS sequence"/>
</dbReference>
<reference evidence="7" key="1">
    <citation type="submission" date="2016-11" db="EMBL/GenBank/DDBJ databases">
        <authorList>
            <person name="Panda P."/>
            <person name="Visnovsky S."/>
            <person name="Pitman A."/>
        </authorList>
    </citation>
    <scope>NUCLEOTIDE SEQUENCE [LARGE SCALE GENOMIC DNA]</scope>
    <source>
        <strain evidence="7">ICMP 9972</strain>
    </source>
</reference>
<keyword evidence="2" id="KW-0238">DNA-binding</keyword>
<evidence type="ECO:0000259" key="4">
    <source>
        <dbReference type="PROSITE" id="PS50949"/>
    </source>
</evidence>
<dbReference type="AlphaFoldDB" id="A0A1V2R4T7"/>
<accession>A0A1V2R4T7</accession>
<dbReference type="OrthoDB" id="9808698at2"/>
<dbReference type="EMBL" id="JBIXLL010000013">
    <property type="protein sequence ID" value="MFJ5431303.1"/>
    <property type="molecule type" value="Genomic_DNA"/>
</dbReference>
<dbReference type="GO" id="GO:0045892">
    <property type="term" value="P:negative regulation of DNA-templated transcription"/>
    <property type="evidence" value="ECO:0007669"/>
    <property type="project" value="TreeGrafter"/>
</dbReference>
<dbReference type="Pfam" id="PF07702">
    <property type="entry name" value="UTRA"/>
    <property type="match status" value="1"/>
</dbReference>
<dbReference type="GeneID" id="93389758"/>
<name>A0A1V2R4T7_9GAMM</name>
<dbReference type="FunFam" id="1.10.10.10:FF:000079">
    <property type="entry name" value="GntR family transcriptional regulator"/>
    <property type="match status" value="1"/>
</dbReference>
<evidence type="ECO:0000256" key="1">
    <source>
        <dbReference type="ARBA" id="ARBA00023015"/>
    </source>
</evidence>
<dbReference type="Gene3D" id="1.10.10.10">
    <property type="entry name" value="Winged helix-like DNA-binding domain superfamily/Winged helix DNA-binding domain"/>
    <property type="match status" value="1"/>
</dbReference>